<dbReference type="InterPro" id="IPR056332">
    <property type="entry name" value="Beta-prop_BBS7"/>
</dbReference>
<dbReference type="GO" id="GO:0043005">
    <property type="term" value="C:neuron projection"/>
    <property type="evidence" value="ECO:0007669"/>
    <property type="project" value="TreeGrafter"/>
</dbReference>
<dbReference type="SUPFAM" id="SSF50978">
    <property type="entry name" value="WD40 repeat-like"/>
    <property type="match status" value="1"/>
</dbReference>
<dbReference type="GO" id="GO:0016020">
    <property type="term" value="C:membrane"/>
    <property type="evidence" value="ECO:0007669"/>
    <property type="project" value="TreeGrafter"/>
</dbReference>
<dbReference type="GO" id="GO:0034464">
    <property type="term" value="C:BBSome"/>
    <property type="evidence" value="ECO:0007669"/>
    <property type="project" value="TreeGrafter"/>
</dbReference>
<dbReference type="GO" id="GO:0005930">
    <property type="term" value="C:axoneme"/>
    <property type="evidence" value="ECO:0007669"/>
    <property type="project" value="TreeGrafter"/>
</dbReference>
<dbReference type="PANTHER" id="PTHR16074:SF4">
    <property type="entry name" value="BARDET-BIEDL SYNDROME 7 PROTEIN"/>
    <property type="match status" value="1"/>
</dbReference>
<dbReference type="AlphaFoldDB" id="A0A812BGC1"/>
<evidence type="ECO:0000313" key="6">
    <source>
        <dbReference type="EMBL" id="CAE1234855.1"/>
    </source>
</evidence>
<dbReference type="InterPro" id="IPR056334">
    <property type="entry name" value="BBS7_GAE_dom"/>
</dbReference>
<protein>
    <submittedName>
        <fullName evidence="6">BBS7</fullName>
    </submittedName>
</protein>
<dbReference type="OrthoDB" id="414590at2759"/>
<dbReference type="InterPro" id="IPR036322">
    <property type="entry name" value="WD40_repeat_dom_sf"/>
</dbReference>
<accession>A0A812BGC1</accession>
<feature type="domain" description="BBS7 platform" evidence="4">
    <location>
        <begin position="552"/>
        <end position="654"/>
    </location>
</feature>
<feature type="domain" description="BBS7 beta-propeller" evidence="5">
    <location>
        <begin position="21"/>
        <end position="317"/>
    </location>
</feature>
<feature type="domain" description="BBS7 helical hairpin" evidence="2">
    <location>
        <begin position="657"/>
        <end position="732"/>
    </location>
</feature>
<evidence type="ECO:0000259" key="5">
    <source>
        <dbReference type="Pfam" id="PF23743"/>
    </source>
</evidence>
<dbReference type="InterPro" id="IPR056335">
    <property type="entry name" value="BBS7_hairpin"/>
</dbReference>
<dbReference type="GO" id="GO:0008104">
    <property type="term" value="P:intracellular protein localization"/>
    <property type="evidence" value="ECO:0007669"/>
    <property type="project" value="TreeGrafter"/>
</dbReference>
<comment type="caution">
    <text evidence="6">The sequence shown here is derived from an EMBL/GenBank/DDBJ whole genome shotgun (WGS) entry which is preliminary data.</text>
</comment>
<dbReference type="InterPro" id="IPR056333">
    <property type="entry name" value="BBS7_pf_dom"/>
</dbReference>
<dbReference type="Proteomes" id="UP000597762">
    <property type="component" value="Unassembled WGS sequence"/>
</dbReference>
<dbReference type="Pfam" id="PF23743">
    <property type="entry name" value="Beta-prop_BBS7"/>
    <property type="match status" value="1"/>
</dbReference>
<dbReference type="EMBL" id="CAHIKZ030000709">
    <property type="protein sequence ID" value="CAE1234855.1"/>
    <property type="molecule type" value="Genomic_DNA"/>
</dbReference>
<gene>
    <name evidence="6" type="ORF">SPHA_19551</name>
</gene>
<proteinExistence type="predicted"/>
<dbReference type="Pfam" id="PF23349">
    <property type="entry name" value="BBS7_hp"/>
    <property type="match status" value="1"/>
</dbReference>
<dbReference type="Pfam" id="PF23360">
    <property type="entry name" value="BBS7_GAE"/>
    <property type="match status" value="1"/>
</dbReference>
<keyword evidence="7" id="KW-1185">Reference proteome</keyword>
<dbReference type="GO" id="GO:0036064">
    <property type="term" value="C:ciliary basal body"/>
    <property type="evidence" value="ECO:0007669"/>
    <property type="project" value="TreeGrafter"/>
</dbReference>
<evidence type="ECO:0000259" key="2">
    <source>
        <dbReference type="Pfam" id="PF23349"/>
    </source>
</evidence>
<feature type="coiled-coil region" evidence="1">
    <location>
        <begin position="683"/>
        <end position="717"/>
    </location>
</feature>
<keyword evidence="1" id="KW-0175">Coiled coil</keyword>
<dbReference type="Pfam" id="PF23361">
    <property type="entry name" value="BBS7_pf"/>
    <property type="match status" value="1"/>
</dbReference>
<reference evidence="6" key="1">
    <citation type="submission" date="2021-01" db="EMBL/GenBank/DDBJ databases">
        <authorList>
            <person name="Li R."/>
            <person name="Bekaert M."/>
        </authorList>
    </citation>
    <scope>NUCLEOTIDE SEQUENCE</scope>
    <source>
        <strain evidence="6">Farmed</strain>
    </source>
</reference>
<dbReference type="PANTHER" id="PTHR16074">
    <property type="entry name" value="BARDET-BIEDL SYNDROME 7 PROTEIN"/>
    <property type="match status" value="1"/>
</dbReference>
<evidence type="ECO:0000259" key="4">
    <source>
        <dbReference type="Pfam" id="PF23361"/>
    </source>
</evidence>
<dbReference type="GO" id="GO:0060271">
    <property type="term" value="P:cilium assembly"/>
    <property type="evidence" value="ECO:0007669"/>
    <property type="project" value="TreeGrafter"/>
</dbReference>
<feature type="domain" description="BBS7 GAE" evidence="3">
    <location>
        <begin position="438"/>
        <end position="544"/>
    </location>
</feature>
<evidence type="ECO:0000259" key="3">
    <source>
        <dbReference type="Pfam" id="PF23360"/>
    </source>
</evidence>
<organism evidence="6 7">
    <name type="scientific">Acanthosepion pharaonis</name>
    <name type="common">Pharaoh cuttlefish</name>
    <name type="synonym">Sepia pharaonis</name>
    <dbReference type="NCBI Taxonomy" id="158019"/>
    <lineage>
        <taxon>Eukaryota</taxon>
        <taxon>Metazoa</taxon>
        <taxon>Spiralia</taxon>
        <taxon>Lophotrochozoa</taxon>
        <taxon>Mollusca</taxon>
        <taxon>Cephalopoda</taxon>
        <taxon>Coleoidea</taxon>
        <taxon>Decapodiformes</taxon>
        <taxon>Sepiida</taxon>
        <taxon>Sepiina</taxon>
        <taxon>Sepiidae</taxon>
        <taxon>Acanthosepion</taxon>
    </lineage>
</organism>
<name>A0A812BGC1_ACAPH</name>
<evidence type="ECO:0000313" key="7">
    <source>
        <dbReference type="Proteomes" id="UP000597762"/>
    </source>
</evidence>
<sequence>MDLNLTRIDYTQVGLTSPKTMELLPLAGKTQKIAIADNDGVVQCFSMKKGEVITQFKTLPSQKIQRLKLGGVHDAPKSNIFVASASEVRGFSKKGKQFLAFNTNISETIQSMYVEGADLFVCGNYIFNHYKECKDIHNMLCTDKINDVLCLPQTKEAVTTPVIACQDRLLRVIKGSDVLFKVEVPGPPSVLELFDKDGGAERNEVIYGTADGRIGLLELGSSEEVQRWKIENLKRNGGVTCLDMFDITGDGVMDLLVGRDDGLVDIYSFDESAQPFHKYAHTCNESITSIQGGIVGSPGYPEIVCSTYPGIVSGLTTKKLKKHKGPDGLELTNQGRAQLNALSNCFPCCTWLVNHCLSAYFIACFSPPLHVGWVIGLTTEPLTKRGGIATEALDQATKIKMSDLKQELEEIHKNVLQQREKFQNSGLDKCSVSSINNFHMNTRFVLNGDEACYLLSVELQSPIDNILIQSDVVIHMMDVDKNSAVVSFSACQPENGNCLLATYRCQASTTRLDLKIRTVEGQYGTLQVYVTPRTQPRICQVRQFAIKPLSLHLRTHSFDANRPFNSLKLKGQFSLAEAHSWVRSCLPEFPEKPPMGDTVTFHFVSSFQQTMLECSYSKGEVIFRSDNISTISILKDFLTAEATKRKIHLNITYDIDENSATYILNLMHPKLQNQLSLARKVQILEALKELQVHEKDLSFLSEDYKQIIDNADDIKEKFAQQPFLLDRLYDIL</sequence>
<evidence type="ECO:0000256" key="1">
    <source>
        <dbReference type="SAM" id="Coils"/>
    </source>
</evidence>